<dbReference type="RefSeq" id="WP_207331761.1">
    <property type="nucleotide sequence ID" value="NZ_JAFMYW010000009.1"/>
</dbReference>
<sequence>MIDAKTNKKLGRMAKNGTTFGVRDNTLRYVPGGPDTELEPGAEYAALD</sequence>
<evidence type="ECO:0000313" key="2">
    <source>
        <dbReference type="EMBL" id="MBO0951804.1"/>
    </source>
</evidence>
<protein>
    <submittedName>
        <fullName evidence="2">Uncharacterized protein</fullName>
    </submittedName>
</protein>
<gene>
    <name evidence="2" type="ORF">J2I46_24690</name>
</gene>
<proteinExistence type="predicted"/>
<reference evidence="2 3" key="1">
    <citation type="submission" date="2021-03" db="EMBL/GenBank/DDBJ databases">
        <title>Fibrella sp. HMF5405 genome sequencing and assembly.</title>
        <authorList>
            <person name="Kang H."/>
            <person name="Kim H."/>
            <person name="Bae S."/>
            <person name="Joh K."/>
        </authorList>
    </citation>
    <scope>NUCLEOTIDE SEQUENCE [LARGE SCALE GENOMIC DNA]</scope>
    <source>
        <strain evidence="2 3">HMF5405</strain>
    </source>
</reference>
<accession>A0ABS3JP73</accession>
<comment type="caution">
    <text evidence="2">The sequence shown here is derived from an EMBL/GenBank/DDBJ whole genome shotgun (WGS) entry which is preliminary data.</text>
</comment>
<feature type="region of interest" description="Disordered" evidence="1">
    <location>
        <begin position="23"/>
        <end position="48"/>
    </location>
</feature>
<dbReference type="Proteomes" id="UP000664628">
    <property type="component" value="Unassembled WGS sequence"/>
</dbReference>
<keyword evidence="3" id="KW-1185">Reference proteome</keyword>
<evidence type="ECO:0000313" key="3">
    <source>
        <dbReference type="Proteomes" id="UP000664628"/>
    </source>
</evidence>
<dbReference type="EMBL" id="JAFMYW010000009">
    <property type="protein sequence ID" value="MBO0951804.1"/>
    <property type="molecule type" value="Genomic_DNA"/>
</dbReference>
<organism evidence="2 3">
    <name type="scientific">Fibrella forsythiae</name>
    <dbReference type="NCBI Taxonomy" id="2817061"/>
    <lineage>
        <taxon>Bacteria</taxon>
        <taxon>Pseudomonadati</taxon>
        <taxon>Bacteroidota</taxon>
        <taxon>Cytophagia</taxon>
        <taxon>Cytophagales</taxon>
        <taxon>Spirosomataceae</taxon>
        <taxon>Fibrella</taxon>
    </lineage>
</organism>
<name>A0ABS3JP73_9BACT</name>
<evidence type="ECO:0000256" key="1">
    <source>
        <dbReference type="SAM" id="MobiDB-lite"/>
    </source>
</evidence>